<protein>
    <submittedName>
        <fullName evidence="2">Uncharacterized protein</fullName>
    </submittedName>
</protein>
<reference evidence="2 3" key="1">
    <citation type="submission" date="2015-07" db="EMBL/GenBank/DDBJ databases">
        <title>Lactobacillus korensis/26-25/ whole genome sequencing.</title>
        <authorList>
            <person name="Kim M.K."/>
            <person name="Im W.-T."/>
            <person name="Srinivasan S."/>
            <person name="Lee J.-J."/>
        </authorList>
    </citation>
    <scope>NUCLEOTIDE SEQUENCE [LARGE SCALE GENOMIC DNA]</scope>
    <source>
        <strain evidence="2 3">26-25</strain>
    </source>
</reference>
<proteinExistence type="predicted"/>
<gene>
    <name evidence="2" type="ORF">ABN16_05705</name>
</gene>
<evidence type="ECO:0000256" key="1">
    <source>
        <dbReference type="SAM" id="Phobius"/>
    </source>
</evidence>
<dbReference type="AlphaFoldDB" id="A0AAC8UVL6"/>
<dbReference type="Proteomes" id="UP000036000">
    <property type="component" value="Chromosome"/>
</dbReference>
<feature type="transmembrane region" description="Helical" evidence="1">
    <location>
        <begin position="105"/>
        <end position="125"/>
    </location>
</feature>
<feature type="transmembrane region" description="Helical" evidence="1">
    <location>
        <begin position="67"/>
        <end position="85"/>
    </location>
</feature>
<keyword evidence="1" id="KW-0472">Membrane</keyword>
<organism evidence="2 3">
    <name type="scientific">Levilactobacillus koreensis</name>
    <dbReference type="NCBI Taxonomy" id="637971"/>
    <lineage>
        <taxon>Bacteria</taxon>
        <taxon>Bacillati</taxon>
        <taxon>Bacillota</taxon>
        <taxon>Bacilli</taxon>
        <taxon>Lactobacillales</taxon>
        <taxon>Lactobacillaceae</taxon>
        <taxon>Levilactobacillus</taxon>
    </lineage>
</organism>
<accession>A0AAC8UVL6</accession>
<dbReference type="KEGG" id="lko:ABN16_05705"/>
<feature type="transmembrane region" description="Helical" evidence="1">
    <location>
        <begin position="44"/>
        <end position="61"/>
    </location>
</feature>
<dbReference type="RefSeq" id="WP_048733725.1">
    <property type="nucleotide sequence ID" value="NZ_CP012033.1"/>
</dbReference>
<name>A0AAC8UVL6_9LACO</name>
<evidence type="ECO:0000313" key="3">
    <source>
        <dbReference type="Proteomes" id="UP000036000"/>
    </source>
</evidence>
<feature type="transmembrane region" description="Helical" evidence="1">
    <location>
        <begin position="6"/>
        <end position="23"/>
    </location>
</feature>
<evidence type="ECO:0000313" key="2">
    <source>
        <dbReference type="EMBL" id="AKP64539.1"/>
    </source>
</evidence>
<keyword evidence="1" id="KW-0812">Transmembrane</keyword>
<sequence>MLTGLKIVGLVLTVFFYGWHWSLTRQLPPQISVTRHRWRYLAHSFLILSLLYVGLGSWQVAWLDERVLGLLGIVNTVVLVARMLWQRQHPFPATDRLLRQIQVRLLTLSQLSLLCVLLATLETLVTEN</sequence>
<dbReference type="EMBL" id="CP012033">
    <property type="protein sequence ID" value="AKP64539.1"/>
    <property type="molecule type" value="Genomic_DNA"/>
</dbReference>
<keyword evidence="1" id="KW-1133">Transmembrane helix</keyword>
<keyword evidence="3" id="KW-1185">Reference proteome</keyword>